<protein>
    <submittedName>
        <fullName evidence="4">NUDIX domain-containing protein</fullName>
    </submittedName>
</protein>
<evidence type="ECO:0000256" key="2">
    <source>
        <dbReference type="ARBA" id="ARBA00022801"/>
    </source>
</evidence>
<dbReference type="InterPro" id="IPR020084">
    <property type="entry name" value="NUDIX_hydrolase_CS"/>
</dbReference>
<evidence type="ECO:0000313" key="4">
    <source>
        <dbReference type="EMBL" id="QQT86022.1"/>
    </source>
</evidence>
<dbReference type="PROSITE" id="PS51462">
    <property type="entry name" value="NUDIX"/>
    <property type="match status" value="1"/>
</dbReference>
<dbReference type="InterPro" id="IPR000086">
    <property type="entry name" value="NUDIX_hydrolase_dom"/>
</dbReference>
<reference evidence="4 5" key="1">
    <citation type="submission" date="2021-01" db="EMBL/GenBank/DDBJ databases">
        <title>FDA dAtabase for Regulatory Grade micrObial Sequences (FDA-ARGOS): Supporting development and validation of Infectious Disease Dx tests.</title>
        <authorList>
            <person name="Sproer C."/>
            <person name="Gronow S."/>
            <person name="Severitt S."/>
            <person name="Schroder I."/>
            <person name="Tallon L."/>
            <person name="Sadzewicz L."/>
            <person name="Zhao X."/>
            <person name="Boylan J."/>
            <person name="Ott S."/>
            <person name="Bowen H."/>
            <person name="Vavikolanu K."/>
            <person name="Mehta A."/>
            <person name="Aluvathingal J."/>
            <person name="Nadendla S."/>
            <person name="Lowell S."/>
            <person name="Myers T."/>
            <person name="Yan Y."/>
            <person name="Sichtig H."/>
        </authorList>
    </citation>
    <scope>NUCLEOTIDE SEQUENCE [LARGE SCALE GENOMIC DNA]</scope>
    <source>
        <strain evidence="4 5">FDAARGOS_1096</strain>
    </source>
</reference>
<evidence type="ECO:0000259" key="3">
    <source>
        <dbReference type="PROSITE" id="PS51462"/>
    </source>
</evidence>
<dbReference type="CDD" id="cd04663">
    <property type="entry name" value="NUDIX_Hydrolase"/>
    <property type="match status" value="1"/>
</dbReference>
<dbReference type="InterPro" id="IPR015797">
    <property type="entry name" value="NUDIX_hydrolase-like_dom_sf"/>
</dbReference>
<sequence>MIKKVVPILIRRKAQTFEILAFRHPLAGMQLVKGSIEPNETYEHAAIRELFEESGLIARDNPKFIGNLVLKSNHQDWYFYCCEATQVIPDTWIHYCLDDGGLEFKFFWHRLYQEPSEDWHEIFREALFFLRKFVNDDENDSVF</sequence>
<proteinExistence type="predicted"/>
<name>A0A7T9Z5Y5_9GAMM</name>
<dbReference type="Pfam" id="PF00293">
    <property type="entry name" value="NUDIX"/>
    <property type="match status" value="1"/>
</dbReference>
<dbReference type="Gene3D" id="3.90.79.10">
    <property type="entry name" value="Nucleoside Triphosphate Pyrophosphohydrolase"/>
    <property type="match status" value="1"/>
</dbReference>
<gene>
    <name evidence="4" type="ORF">I6I53_14240</name>
</gene>
<dbReference type="PROSITE" id="PS00893">
    <property type="entry name" value="NUDIX_BOX"/>
    <property type="match status" value="1"/>
</dbReference>
<accession>A0A7T9Z5Y5</accession>
<evidence type="ECO:0000256" key="1">
    <source>
        <dbReference type="ARBA" id="ARBA00001946"/>
    </source>
</evidence>
<feature type="domain" description="Nudix hydrolase" evidence="3">
    <location>
        <begin position="1"/>
        <end position="131"/>
    </location>
</feature>
<dbReference type="RefSeq" id="WP_004996978.1">
    <property type="nucleotide sequence ID" value="NZ_BKGH01000009.1"/>
</dbReference>
<dbReference type="GeneID" id="66212131"/>
<dbReference type="EMBL" id="CP068176">
    <property type="protein sequence ID" value="QQT86022.1"/>
    <property type="molecule type" value="Genomic_DNA"/>
</dbReference>
<keyword evidence="2" id="KW-0378">Hydrolase</keyword>
<dbReference type="SUPFAM" id="SSF55811">
    <property type="entry name" value="Nudix"/>
    <property type="match status" value="1"/>
</dbReference>
<evidence type="ECO:0000313" key="5">
    <source>
        <dbReference type="Proteomes" id="UP000595320"/>
    </source>
</evidence>
<dbReference type="GO" id="GO:0016787">
    <property type="term" value="F:hydrolase activity"/>
    <property type="evidence" value="ECO:0007669"/>
    <property type="project" value="UniProtKB-KW"/>
</dbReference>
<dbReference type="AlphaFoldDB" id="A0A7T9Z5Y5"/>
<dbReference type="Proteomes" id="UP000595320">
    <property type="component" value="Chromosome"/>
</dbReference>
<comment type="cofactor">
    <cofactor evidence="1">
        <name>Mg(2+)</name>
        <dbReference type="ChEBI" id="CHEBI:18420"/>
    </cofactor>
</comment>
<organism evidence="4 5">
    <name type="scientific">Acinetobacter ursingii</name>
    <dbReference type="NCBI Taxonomy" id="108980"/>
    <lineage>
        <taxon>Bacteria</taxon>
        <taxon>Pseudomonadati</taxon>
        <taxon>Pseudomonadota</taxon>
        <taxon>Gammaproteobacteria</taxon>
        <taxon>Moraxellales</taxon>
        <taxon>Moraxellaceae</taxon>
        <taxon>Acinetobacter</taxon>
    </lineage>
</organism>